<name>A0A5B9QYN6_9BACT</name>
<keyword evidence="4 9" id="KW-0378">Hydrolase</keyword>
<evidence type="ECO:0000259" key="7">
    <source>
        <dbReference type="Pfam" id="PF00326"/>
    </source>
</evidence>
<dbReference type="EC" id="3.4.21.26" evidence="2"/>
<evidence type="ECO:0000313" key="9">
    <source>
        <dbReference type="EMBL" id="QEG42970.1"/>
    </source>
</evidence>
<dbReference type="Pfam" id="PF02897">
    <property type="entry name" value="Peptidase_S9_N"/>
    <property type="match status" value="1"/>
</dbReference>
<evidence type="ECO:0000259" key="8">
    <source>
        <dbReference type="Pfam" id="PF02897"/>
    </source>
</evidence>
<dbReference type="SUPFAM" id="SSF50993">
    <property type="entry name" value="Peptidase/esterase 'gauge' domain"/>
    <property type="match status" value="1"/>
</dbReference>
<dbReference type="SUPFAM" id="SSF53474">
    <property type="entry name" value="alpha/beta-Hydrolases"/>
    <property type="match status" value="1"/>
</dbReference>
<dbReference type="Gene3D" id="3.40.50.1820">
    <property type="entry name" value="alpha/beta hydrolase"/>
    <property type="match status" value="1"/>
</dbReference>
<protein>
    <recommendedName>
        <fullName evidence="2">prolyl oligopeptidase</fullName>
        <ecNumber evidence="2">3.4.21.26</ecNumber>
    </recommendedName>
</protein>
<dbReference type="GO" id="GO:0005829">
    <property type="term" value="C:cytosol"/>
    <property type="evidence" value="ECO:0007669"/>
    <property type="project" value="TreeGrafter"/>
</dbReference>
<sequence length="716" mass="78196" precursor="true">MREIVAFSLITFCLAILPAAAQAPPATSKSPVTDIYHGESVVEDYRWLEDADSPAVEQWTAAQKQYARQTLDNLPHADAIRKQVTEILSAKTVSYSSVTYRQGRFFAVKQQPPKQQPFIVLIDALDALDAARTVVDPNELDPSGSTSIDWYKVSPDGKLIAVSLSAGGSETGDLHVFDVASGKQVEAKIAGVNSGTAGGSLAWWPDSDGFFYTRHFKVDPQDPQNHSVYQQVYRHRLGTSIEDDRYELGKGFPQIAEIQLTVDNPTGRLLATVQKGDGGNFAHYLREPDGNWRSFSVFGDGVKQAVFGHQDDLWVVTLRDAPRGRIVRVPIATLDVQAAATVIAQSEDTIVTGGVPFWGQTTVLPTADRLYVVYQLGGPSELRCFNYDGQALPAPRQLEVSAIHQLLATGEHSILFGNASFTQPNTYYRYDAATDQTTATALGTTSPTRLDDVRVLRRFATSKDGTQIPMNIMLPAGVEPDGNTPCVVYGYGGYGINLEPSFKPLNRILMDRKVIYVVTNLRGGNEYGEQWHLRGNLLNKQNVFDDFAACVQNMTELGYTRPAKTAIMGGSNGGLLMGATLTQHPAIAKAVVSLVGIYDMLRVELSPNGAFNVPEFGSVKDPQQFAALRAYSPYHNVVDGVPYPAVLFITGENDPRVDPMQSRKMTARLQAATSSDEPILLRTSANAGHGRGNSLSHQIEQAVDTYAFLFDELGVR</sequence>
<evidence type="ECO:0000256" key="1">
    <source>
        <dbReference type="ARBA" id="ARBA00001070"/>
    </source>
</evidence>
<evidence type="ECO:0000256" key="2">
    <source>
        <dbReference type="ARBA" id="ARBA00011897"/>
    </source>
</evidence>
<feature type="signal peptide" evidence="6">
    <location>
        <begin position="1"/>
        <end position="23"/>
    </location>
</feature>
<dbReference type="GO" id="GO:0006508">
    <property type="term" value="P:proteolysis"/>
    <property type="evidence" value="ECO:0007669"/>
    <property type="project" value="UniProtKB-KW"/>
</dbReference>
<feature type="domain" description="Peptidase S9 prolyl oligopeptidase catalytic" evidence="7">
    <location>
        <begin position="501"/>
        <end position="714"/>
    </location>
</feature>
<feature type="domain" description="Peptidase S9A N-terminal" evidence="8">
    <location>
        <begin position="24"/>
        <end position="438"/>
    </location>
</feature>
<evidence type="ECO:0000313" key="10">
    <source>
        <dbReference type="Proteomes" id="UP000325286"/>
    </source>
</evidence>
<dbReference type="GO" id="GO:0004252">
    <property type="term" value="F:serine-type endopeptidase activity"/>
    <property type="evidence" value="ECO:0007669"/>
    <property type="project" value="UniProtKB-EC"/>
</dbReference>
<keyword evidence="6" id="KW-0732">Signal</keyword>
<feature type="chain" id="PRO_5022682387" description="prolyl oligopeptidase" evidence="6">
    <location>
        <begin position="24"/>
        <end position="716"/>
    </location>
</feature>
<dbReference type="RefSeq" id="WP_068141910.1">
    <property type="nucleotide sequence ID" value="NZ_CP042914.1"/>
</dbReference>
<dbReference type="GO" id="GO:0070012">
    <property type="term" value="F:oligopeptidase activity"/>
    <property type="evidence" value="ECO:0007669"/>
    <property type="project" value="TreeGrafter"/>
</dbReference>
<comment type="catalytic activity">
    <reaction evidence="1">
        <text>Hydrolysis of Pro-|-Xaa &gt;&gt; Ala-|-Xaa in oligopeptides.</text>
        <dbReference type="EC" id="3.4.21.26"/>
    </reaction>
</comment>
<dbReference type="PRINTS" id="PR00862">
    <property type="entry name" value="PROLIGOPTASE"/>
</dbReference>
<organism evidence="9 10">
    <name type="scientific">Roseimaritima ulvae</name>
    <dbReference type="NCBI Taxonomy" id="980254"/>
    <lineage>
        <taxon>Bacteria</taxon>
        <taxon>Pseudomonadati</taxon>
        <taxon>Planctomycetota</taxon>
        <taxon>Planctomycetia</taxon>
        <taxon>Pirellulales</taxon>
        <taxon>Pirellulaceae</taxon>
        <taxon>Roseimaritima</taxon>
    </lineage>
</organism>
<keyword evidence="3" id="KW-0645">Protease</keyword>
<evidence type="ECO:0000256" key="3">
    <source>
        <dbReference type="ARBA" id="ARBA00022670"/>
    </source>
</evidence>
<dbReference type="InterPro" id="IPR023302">
    <property type="entry name" value="Pept_S9A_N"/>
</dbReference>
<dbReference type="KEGG" id="rul:UC8_50130"/>
<dbReference type="Gene3D" id="2.130.10.120">
    <property type="entry name" value="Prolyl oligopeptidase, N-terminal domain"/>
    <property type="match status" value="1"/>
</dbReference>
<dbReference type="OrthoDB" id="9801421at2"/>
<dbReference type="Pfam" id="PF00326">
    <property type="entry name" value="Peptidase_S9"/>
    <property type="match status" value="1"/>
</dbReference>
<dbReference type="InterPro" id="IPR029058">
    <property type="entry name" value="AB_hydrolase_fold"/>
</dbReference>
<gene>
    <name evidence="9" type="ORF">UC8_50130</name>
</gene>
<accession>A0A5B9QYN6</accession>
<evidence type="ECO:0000256" key="5">
    <source>
        <dbReference type="ARBA" id="ARBA00022825"/>
    </source>
</evidence>
<dbReference type="EMBL" id="CP042914">
    <property type="protein sequence ID" value="QEG42970.1"/>
    <property type="molecule type" value="Genomic_DNA"/>
</dbReference>
<evidence type="ECO:0000256" key="4">
    <source>
        <dbReference type="ARBA" id="ARBA00022801"/>
    </source>
</evidence>
<evidence type="ECO:0000256" key="6">
    <source>
        <dbReference type="SAM" id="SignalP"/>
    </source>
</evidence>
<dbReference type="InterPro" id="IPR002470">
    <property type="entry name" value="Peptidase_S9A"/>
</dbReference>
<reference evidence="9 10" key="1">
    <citation type="submission" date="2019-08" db="EMBL/GenBank/DDBJ databases">
        <title>Deep-cultivation of Planctomycetes and their phenomic and genomic characterization uncovers novel biology.</title>
        <authorList>
            <person name="Wiegand S."/>
            <person name="Jogler M."/>
            <person name="Boedeker C."/>
            <person name="Pinto D."/>
            <person name="Vollmers J."/>
            <person name="Rivas-Marin E."/>
            <person name="Kohn T."/>
            <person name="Peeters S.H."/>
            <person name="Heuer A."/>
            <person name="Rast P."/>
            <person name="Oberbeckmann S."/>
            <person name="Bunk B."/>
            <person name="Jeske O."/>
            <person name="Meyerdierks A."/>
            <person name="Storesund J.E."/>
            <person name="Kallscheuer N."/>
            <person name="Luecker S."/>
            <person name="Lage O.M."/>
            <person name="Pohl T."/>
            <person name="Merkel B.J."/>
            <person name="Hornburger P."/>
            <person name="Mueller R.-W."/>
            <person name="Bruemmer F."/>
            <person name="Labrenz M."/>
            <person name="Spormann A.M."/>
            <person name="Op den Camp H."/>
            <person name="Overmann J."/>
            <person name="Amann R."/>
            <person name="Jetten M.S.M."/>
            <person name="Mascher T."/>
            <person name="Medema M.H."/>
            <person name="Devos D.P."/>
            <person name="Kaster A.-K."/>
            <person name="Ovreas L."/>
            <person name="Rohde M."/>
            <person name="Galperin M.Y."/>
            <person name="Jogler C."/>
        </authorList>
    </citation>
    <scope>NUCLEOTIDE SEQUENCE [LARGE SCALE GENOMIC DNA]</scope>
    <source>
        <strain evidence="9 10">UC8</strain>
    </source>
</reference>
<dbReference type="InterPro" id="IPR001375">
    <property type="entry name" value="Peptidase_S9_cat"/>
</dbReference>
<dbReference type="InterPro" id="IPR051167">
    <property type="entry name" value="Prolyl_oligopep/macrocyclase"/>
</dbReference>
<keyword evidence="10" id="KW-1185">Reference proteome</keyword>
<dbReference type="Proteomes" id="UP000325286">
    <property type="component" value="Chromosome"/>
</dbReference>
<proteinExistence type="predicted"/>
<dbReference type="PANTHER" id="PTHR42881">
    <property type="entry name" value="PROLYL ENDOPEPTIDASE"/>
    <property type="match status" value="1"/>
</dbReference>
<keyword evidence="5" id="KW-0720">Serine protease</keyword>
<dbReference type="AlphaFoldDB" id="A0A5B9QYN6"/>
<dbReference type="PANTHER" id="PTHR42881:SF2">
    <property type="entry name" value="PROLYL ENDOPEPTIDASE"/>
    <property type="match status" value="1"/>
</dbReference>